<dbReference type="AlphaFoldDB" id="A0A699ZE42"/>
<evidence type="ECO:0000313" key="1">
    <source>
        <dbReference type="EMBL" id="GFH20115.1"/>
    </source>
</evidence>
<sequence>MGIGWKKLHRSLVPCVRLDTLPSSLEQYYPSYE</sequence>
<organism evidence="1 2">
    <name type="scientific">Haematococcus lacustris</name>
    <name type="common">Green alga</name>
    <name type="synonym">Haematococcus pluvialis</name>
    <dbReference type="NCBI Taxonomy" id="44745"/>
    <lineage>
        <taxon>Eukaryota</taxon>
        <taxon>Viridiplantae</taxon>
        <taxon>Chlorophyta</taxon>
        <taxon>core chlorophytes</taxon>
        <taxon>Chlorophyceae</taxon>
        <taxon>CS clade</taxon>
        <taxon>Chlamydomonadales</taxon>
        <taxon>Haematococcaceae</taxon>
        <taxon>Haematococcus</taxon>
    </lineage>
</organism>
<dbReference type="Proteomes" id="UP000485058">
    <property type="component" value="Unassembled WGS sequence"/>
</dbReference>
<dbReference type="EMBL" id="BLLF01001577">
    <property type="protein sequence ID" value="GFH20115.1"/>
    <property type="molecule type" value="Genomic_DNA"/>
</dbReference>
<accession>A0A699ZE42</accession>
<proteinExistence type="predicted"/>
<protein>
    <submittedName>
        <fullName evidence="1">Uncharacterized protein</fullName>
    </submittedName>
</protein>
<reference evidence="1 2" key="1">
    <citation type="submission" date="2020-02" db="EMBL/GenBank/DDBJ databases">
        <title>Draft genome sequence of Haematococcus lacustris strain NIES-144.</title>
        <authorList>
            <person name="Morimoto D."/>
            <person name="Nakagawa S."/>
            <person name="Yoshida T."/>
            <person name="Sawayama S."/>
        </authorList>
    </citation>
    <scope>NUCLEOTIDE SEQUENCE [LARGE SCALE GENOMIC DNA]</scope>
    <source>
        <strain evidence="1 2">NIES-144</strain>
    </source>
</reference>
<gene>
    <name evidence="1" type="ORF">HaLaN_17190</name>
</gene>
<comment type="caution">
    <text evidence="1">The sequence shown here is derived from an EMBL/GenBank/DDBJ whole genome shotgun (WGS) entry which is preliminary data.</text>
</comment>
<name>A0A699ZE42_HAELA</name>
<keyword evidence="2" id="KW-1185">Reference proteome</keyword>
<evidence type="ECO:0000313" key="2">
    <source>
        <dbReference type="Proteomes" id="UP000485058"/>
    </source>
</evidence>